<gene>
    <name evidence="1" type="ORF">EU508_11825</name>
</gene>
<dbReference type="Gene3D" id="3.30.530.20">
    <property type="match status" value="1"/>
</dbReference>
<comment type="caution">
    <text evidence="1">The sequence shown here is derived from an EMBL/GenBank/DDBJ whole genome shotgun (WGS) entry which is preliminary data.</text>
</comment>
<name>A0AB73BGB8_9GAMM</name>
<dbReference type="RefSeq" id="WP_149614458.1">
    <property type="nucleotide sequence ID" value="NZ_SEUK01000050.1"/>
</dbReference>
<proteinExistence type="predicted"/>
<dbReference type="EMBL" id="SEUK01000050">
    <property type="protein sequence ID" value="KAA1159812.1"/>
    <property type="molecule type" value="Genomic_DNA"/>
</dbReference>
<dbReference type="Proteomes" id="UP000324162">
    <property type="component" value="Unassembled WGS sequence"/>
</dbReference>
<evidence type="ECO:0000313" key="2">
    <source>
        <dbReference type="Proteomes" id="UP000324162"/>
    </source>
</evidence>
<protein>
    <submittedName>
        <fullName evidence="1">SRPBCC family protein</fullName>
    </submittedName>
</protein>
<dbReference type="InterPro" id="IPR023393">
    <property type="entry name" value="START-like_dom_sf"/>
</dbReference>
<dbReference type="AlphaFoldDB" id="A0AB73BGB8"/>
<accession>A0AB73BGB8</accession>
<evidence type="ECO:0000313" key="1">
    <source>
        <dbReference type="EMBL" id="KAA1159812.1"/>
    </source>
</evidence>
<reference evidence="1 2" key="1">
    <citation type="submission" date="2019-01" db="EMBL/GenBank/DDBJ databases">
        <title>Genome sequences of marine Pseudoalteromonas species.</title>
        <authorList>
            <person name="Boraston A.B."/>
            <person name="Hehemann J.-H."/>
            <person name="Vickers C.J."/>
            <person name="Salama-Alber O."/>
            <person name="Abe K."/>
            <person name="Hettle A.J."/>
        </authorList>
    </citation>
    <scope>NUCLEOTIDE SEQUENCE [LARGE SCALE GENOMIC DNA]</scope>
    <source>
        <strain evidence="1 2">PS42</strain>
    </source>
</reference>
<dbReference type="CDD" id="cd07821">
    <property type="entry name" value="PYR_PYL_RCAR_like"/>
    <property type="match status" value="1"/>
</dbReference>
<dbReference type="SUPFAM" id="SSF55961">
    <property type="entry name" value="Bet v1-like"/>
    <property type="match status" value="1"/>
</dbReference>
<sequence>MILINLKQNLAAPPTEIINVLLDHERLNRFFNAQFLLLKPQNCGQINGGKGAVRQVRTSGYTFAEQVISASDNHICYQIVGNKPVAAHQGDIYLTVIEKQAFISTELTYSIQCISPWWMPSFILKFFIKNDIKNALTKLERYFKECTT</sequence>
<organism evidence="1 2">
    <name type="scientific">Pseudoalteromonas fuliginea</name>
    <dbReference type="NCBI Taxonomy" id="1872678"/>
    <lineage>
        <taxon>Bacteria</taxon>
        <taxon>Pseudomonadati</taxon>
        <taxon>Pseudomonadota</taxon>
        <taxon>Gammaproteobacteria</taxon>
        <taxon>Alteromonadales</taxon>
        <taxon>Pseudoalteromonadaceae</taxon>
        <taxon>Pseudoalteromonas</taxon>
    </lineage>
</organism>